<name>H0GT68_SACCK</name>
<evidence type="ECO:0000256" key="3">
    <source>
        <dbReference type="ARBA" id="ARBA00022842"/>
    </source>
</evidence>
<dbReference type="SUPFAM" id="SSF52540">
    <property type="entry name" value="P-loop containing nucleoside triphosphate hydrolases"/>
    <property type="match status" value="1"/>
</dbReference>
<keyword evidence="3" id="KW-0460">Magnesium</keyword>
<feature type="region of interest" description="Disordered" evidence="5">
    <location>
        <begin position="129"/>
        <end position="156"/>
    </location>
</feature>
<comment type="caution">
    <text evidence="7">The sequence shown here is derived from an EMBL/GenBank/DDBJ whole genome shotgun (WGS) entry which is preliminary data.</text>
</comment>
<evidence type="ECO:0000256" key="1">
    <source>
        <dbReference type="ARBA" id="ARBA00022723"/>
    </source>
</evidence>
<dbReference type="InterPro" id="IPR030393">
    <property type="entry name" value="G_ENGB_dom"/>
</dbReference>
<dbReference type="PhylomeDB" id="H0GT68"/>
<keyword evidence="8" id="KW-1185">Reference proteome</keyword>
<evidence type="ECO:0000313" key="7">
    <source>
        <dbReference type="EMBL" id="EHN02996.1"/>
    </source>
</evidence>
<dbReference type="GO" id="GO:0005525">
    <property type="term" value="F:GTP binding"/>
    <property type="evidence" value="ECO:0007669"/>
    <property type="project" value="UniProtKB-KW"/>
</dbReference>
<keyword evidence="4" id="KW-0342">GTP-binding</keyword>
<evidence type="ECO:0000259" key="6">
    <source>
        <dbReference type="PROSITE" id="PS51706"/>
    </source>
</evidence>
<feature type="compositionally biased region" description="Basic and acidic residues" evidence="5">
    <location>
        <begin position="138"/>
        <end position="151"/>
    </location>
</feature>
<evidence type="ECO:0000313" key="8">
    <source>
        <dbReference type="Proteomes" id="UP000009009"/>
    </source>
</evidence>
<dbReference type="InterPro" id="IPR052279">
    <property type="entry name" value="EngB_GTPase"/>
</dbReference>
<dbReference type="CDD" id="cd01876">
    <property type="entry name" value="YihA_EngB"/>
    <property type="match status" value="1"/>
</dbReference>
<keyword evidence="2" id="KW-0547">Nucleotide-binding</keyword>
<keyword evidence="1" id="KW-0479">Metal-binding</keyword>
<dbReference type="PROSITE" id="PS51706">
    <property type="entry name" value="G_ENGB"/>
    <property type="match status" value="1"/>
</dbReference>
<organism evidence="7 8">
    <name type="scientific">Saccharomyces cerevisiae x Saccharomyces kudriavzevii (strain VIN7)</name>
    <name type="common">Yeast</name>
    <dbReference type="NCBI Taxonomy" id="1095631"/>
    <lineage>
        <taxon>Eukaryota</taxon>
        <taxon>Fungi</taxon>
        <taxon>Dikarya</taxon>
        <taxon>Ascomycota</taxon>
        <taxon>Saccharomycotina</taxon>
        <taxon>Saccharomycetes</taxon>
        <taxon>Saccharomycetales</taxon>
        <taxon>Saccharomycetaceae</taxon>
        <taxon>Saccharomyces</taxon>
    </lineage>
</organism>
<dbReference type="Pfam" id="PF01926">
    <property type="entry name" value="MMR_HSR1"/>
    <property type="match status" value="1"/>
</dbReference>
<reference evidence="7 8" key="1">
    <citation type="journal article" date="2012" name="FEMS Yeast Res.">
        <title>The genome sequence of the wine yeast VIN7 reveals an allotriploid hybrid genome with Saccharomyces cerevisiae and Saccharomyces kudriavzevii origins.</title>
        <authorList>
            <person name="Borneman A.R."/>
            <person name="Desany B.A."/>
            <person name="Riches D."/>
            <person name="Affourtit J.P."/>
            <person name="Forgan A.H."/>
            <person name="Pretorius I.S."/>
            <person name="Egholm M."/>
            <person name="Chambers P.J."/>
        </authorList>
    </citation>
    <scope>NUCLEOTIDE SEQUENCE [LARGE SCALE GENOMIC DNA]</scope>
    <source>
        <strain evidence="7 8">VIN7</strain>
    </source>
</reference>
<proteinExistence type="predicted"/>
<dbReference type="GO" id="GO:0046872">
    <property type="term" value="F:metal ion binding"/>
    <property type="evidence" value="ECO:0007669"/>
    <property type="project" value="UniProtKB-KW"/>
</dbReference>
<evidence type="ECO:0000256" key="2">
    <source>
        <dbReference type="ARBA" id="ARBA00022741"/>
    </source>
</evidence>
<dbReference type="OrthoDB" id="391988at2759"/>
<dbReference type="PANTHER" id="PTHR46498">
    <property type="entry name" value="GTP-BINDING PROTEIN 8"/>
    <property type="match status" value="1"/>
</dbReference>
<gene>
    <name evidence="7" type="ORF">VIN7_6420</name>
</gene>
<accession>H0GT68</accession>
<protein>
    <submittedName>
        <fullName evidence="7">YDR336W-like protein</fullName>
    </submittedName>
</protein>
<dbReference type="GO" id="GO:0005739">
    <property type="term" value="C:mitochondrion"/>
    <property type="evidence" value="ECO:0007669"/>
    <property type="project" value="TreeGrafter"/>
</dbReference>
<feature type="domain" description="EngB-type G" evidence="6">
    <location>
        <begin position="161"/>
        <end position="341"/>
    </location>
</feature>
<dbReference type="InterPro" id="IPR027417">
    <property type="entry name" value="P-loop_NTPase"/>
</dbReference>
<dbReference type="AlphaFoldDB" id="H0GT68"/>
<sequence>MASGRLFSSKNLGSSKKSSCLTMKQVYRRYIHDSTAFIQSIVTNTKTTRIVTQIPVGKAKKKKTKTVLRKKSNSWLKGNLPNWHELNDTFNIHYGKPADSDLNKVNRFFNRAKVKFDWSAATFDDIPDQKQRNSSISKEIDYDRSSKHDSENSNGTTRVDYLPEVIFLGGTNVGKSSILNNITTSIVSKDIGSLARVSKTTGFTKTLNCYNVGNKFRMIDSPGYGFNSSKEQGGITLRYLLEREELVRCFLLLAGDKDINDTDNTMIRYMHEHGIPFEVVFTKMDKVQAVDEFKQKVTSSGLMDLPTLPRLVLTNSLTSRTSPKRLGVDLLRYTIFQSCGLIS</sequence>
<dbReference type="EMBL" id="AGVY01000177">
    <property type="protein sequence ID" value="EHN02996.1"/>
    <property type="molecule type" value="Genomic_DNA"/>
</dbReference>
<dbReference type="Gene3D" id="3.40.50.300">
    <property type="entry name" value="P-loop containing nucleotide triphosphate hydrolases"/>
    <property type="match status" value="1"/>
</dbReference>
<dbReference type="PANTHER" id="PTHR46498:SF1">
    <property type="entry name" value="GTP-BINDING PROTEIN 8"/>
    <property type="match status" value="1"/>
</dbReference>
<dbReference type="Proteomes" id="UP000009009">
    <property type="component" value="Unassembled WGS sequence"/>
</dbReference>
<dbReference type="InterPro" id="IPR006073">
    <property type="entry name" value="GTP-bd"/>
</dbReference>
<evidence type="ECO:0000256" key="5">
    <source>
        <dbReference type="SAM" id="MobiDB-lite"/>
    </source>
</evidence>
<dbReference type="HOGENOM" id="CLU_062874_0_0_1"/>
<evidence type="ECO:0000256" key="4">
    <source>
        <dbReference type="ARBA" id="ARBA00023134"/>
    </source>
</evidence>